<dbReference type="CDD" id="cd16026">
    <property type="entry name" value="GALNS_like"/>
    <property type="match status" value="1"/>
</dbReference>
<evidence type="ECO:0000259" key="6">
    <source>
        <dbReference type="Pfam" id="PF00884"/>
    </source>
</evidence>
<keyword evidence="8" id="KW-1185">Reference proteome</keyword>
<keyword evidence="4" id="KW-0106">Calcium</keyword>
<feature type="domain" description="Sulfatase N-terminal" evidence="6">
    <location>
        <begin position="34"/>
        <end position="346"/>
    </location>
</feature>
<evidence type="ECO:0000256" key="3">
    <source>
        <dbReference type="ARBA" id="ARBA00022801"/>
    </source>
</evidence>
<comment type="caution">
    <text evidence="7">The sequence shown here is derived from an EMBL/GenBank/DDBJ whole genome shotgun (WGS) entry which is preliminary data.</text>
</comment>
<evidence type="ECO:0000256" key="4">
    <source>
        <dbReference type="ARBA" id="ARBA00022837"/>
    </source>
</evidence>
<evidence type="ECO:0000313" key="8">
    <source>
        <dbReference type="Proteomes" id="UP000226437"/>
    </source>
</evidence>
<dbReference type="Pfam" id="PF00884">
    <property type="entry name" value="Sulfatase"/>
    <property type="match status" value="1"/>
</dbReference>
<dbReference type="PANTHER" id="PTHR42693:SF53">
    <property type="entry name" value="ENDO-4-O-SULFATASE"/>
    <property type="match status" value="1"/>
</dbReference>
<dbReference type="AlphaFoldDB" id="A0A2G0CDT2"/>
<feature type="chain" id="PRO_5013961565" evidence="5">
    <location>
        <begin position="27"/>
        <end position="467"/>
    </location>
</feature>
<proteinExistence type="inferred from homology"/>
<dbReference type="InterPro" id="IPR050738">
    <property type="entry name" value="Sulfatase"/>
</dbReference>
<protein>
    <submittedName>
        <fullName evidence="7">Arylsulfatase</fullName>
    </submittedName>
</protein>
<dbReference type="InterPro" id="IPR024607">
    <property type="entry name" value="Sulfatase_CS"/>
</dbReference>
<keyword evidence="2" id="KW-0479">Metal-binding</keyword>
<accession>A0A2G0CDT2</accession>
<dbReference type="GO" id="GO:0004065">
    <property type="term" value="F:arylsulfatase activity"/>
    <property type="evidence" value="ECO:0007669"/>
    <property type="project" value="TreeGrafter"/>
</dbReference>
<dbReference type="Gene3D" id="3.40.720.10">
    <property type="entry name" value="Alkaline Phosphatase, subunit A"/>
    <property type="match status" value="1"/>
</dbReference>
<keyword evidence="5" id="KW-0732">Signal</keyword>
<evidence type="ECO:0000313" key="7">
    <source>
        <dbReference type="EMBL" id="PHK98080.1"/>
    </source>
</evidence>
<dbReference type="Gene3D" id="3.30.1120.10">
    <property type="match status" value="1"/>
</dbReference>
<dbReference type="PROSITE" id="PS00149">
    <property type="entry name" value="SULFATASE_2"/>
    <property type="match status" value="1"/>
</dbReference>
<organism evidence="7 8">
    <name type="scientific">Neolewinella marina</name>
    <dbReference type="NCBI Taxonomy" id="438751"/>
    <lineage>
        <taxon>Bacteria</taxon>
        <taxon>Pseudomonadati</taxon>
        <taxon>Bacteroidota</taxon>
        <taxon>Saprospiria</taxon>
        <taxon>Saprospirales</taxon>
        <taxon>Lewinellaceae</taxon>
        <taxon>Neolewinella</taxon>
    </lineage>
</organism>
<dbReference type="EMBL" id="PDLO01000005">
    <property type="protein sequence ID" value="PHK98080.1"/>
    <property type="molecule type" value="Genomic_DNA"/>
</dbReference>
<evidence type="ECO:0000256" key="2">
    <source>
        <dbReference type="ARBA" id="ARBA00022723"/>
    </source>
</evidence>
<evidence type="ECO:0000256" key="5">
    <source>
        <dbReference type="SAM" id="SignalP"/>
    </source>
</evidence>
<dbReference type="OrthoDB" id="9764377at2"/>
<dbReference type="Proteomes" id="UP000226437">
    <property type="component" value="Unassembled WGS sequence"/>
</dbReference>
<keyword evidence="3" id="KW-0378">Hydrolase</keyword>
<evidence type="ECO:0000256" key="1">
    <source>
        <dbReference type="ARBA" id="ARBA00008779"/>
    </source>
</evidence>
<dbReference type="InterPro" id="IPR017850">
    <property type="entry name" value="Alkaline_phosphatase_core_sf"/>
</dbReference>
<dbReference type="RefSeq" id="WP_099106978.1">
    <property type="nucleotide sequence ID" value="NZ_JAATJF010000002.1"/>
</dbReference>
<reference evidence="7 8" key="1">
    <citation type="submission" date="2017-10" db="EMBL/GenBank/DDBJ databases">
        <title>The draft genome sequence of Lewinella marina KCTC 32374.</title>
        <authorList>
            <person name="Wang K."/>
        </authorList>
    </citation>
    <scope>NUCLEOTIDE SEQUENCE [LARGE SCALE GENOMIC DNA]</scope>
    <source>
        <strain evidence="7 8">MKG-38</strain>
    </source>
</reference>
<dbReference type="InterPro" id="IPR000917">
    <property type="entry name" value="Sulfatase_N"/>
</dbReference>
<comment type="similarity">
    <text evidence="1">Belongs to the sulfatase family.</text>
</comment>
<dbReference type="SUPFAM" id="SSF53649">
    <property type="entry name" value="Alkaline phosphatase-like"/>
    <property type="match status" value="1"/>
</dbReference>
<sequence length="467" mass="50495">MLKYLLPLCALLLHACGSAPAPPAEAAATPDAPPNIVLIFTDDMGYADIGAYGGDHVSTPHLDRLAAEGVRFTDFRVAQAVCTASRAALLTGCYPNRVGLRGALDHTAKAGLAPEETTLAEVLKGRGYRTAMVGKWHLGHRPPYLPTDQGFDSYLGIPYSHDMWASHPEAWAKRYFPERVPLLEGHRLVDSLSDFTTLNRMYNEEATRQIAAHDPASGPLFLYLAHSLPHVPLAEDPDYLTPTGQGLYADVIAEIDAGVGEIRQALADRGMADNTLLIFSSDNGPWLSYGDHAGRTPFREGKASSFEGGVRVPLITHWPGHTPTGTVSQANLMTTDLLPSLARLVGAPLPDRPLDGHERLSDFLGHTERPSPTPYAIYWLDDLEAVVSANGRYKLHFPHTYPTVGEQPPATGGQPVKYRRDSIGLSLFDLRQDPGETTDVAAAHPAVVERLTAFADQLKAELAGSAP</sequence>
<dbReference type="PANTHER" id="PTHR42693">
    <property type="entry name" value="ARYLSULFATASE FAMILY MEMBER"/>
    <property type="match status" value="1"/>
</dbReference>
<dbReference type="GO" id="GO:0046872">
    <property type="term" value="F:metal ion binding"/>
    <property type="evidence" value="ECO:0007669"/>
    <property type="project" value="UniProtKB-KW"/>
</dbReference>
<name>A0A2G0CDT2_9BACT</name>
<feature type="signal peptide" evidence="5">
    <location>
        <begin position="1"/>
        <end position="26"/>
    </location>
</feature>
<gene>
    <name evidence="7" type="ORF">CGL56_12885</name>
</gene>